<gene>
    <name evidence="1" type="ORF">ADUPG1_005169</name>
</gene>
<comment type="caution">
    <text evidence="1">The sequence shown here is derived from an EMBL/GenBank/DDBJ whole genome shotgun (WGS) entry which is preliminary data.</text>
</comment>
<dbReference type="EMBL" id="BQXS01008163">
    <property type="protein sequence ID" value="GKT29135.1"/>
    <property type="molecule type" value="Genomic_DNA"/>
</dbReference>
<name>A0ABQ5KD59_9EUKA</name>
<organism evidence="1 2">
    <name type="scientific">Aduncisulcus paluster</name>
    <dbReference type="NCBI Taxonomy" id="2918883"/>
    <lineage>
        <taxon>Eukaryota</taxon>
        <taxon>Metamonada</taxon>
        <taxon>Carpediemonas-like organisms</taxon>
        <taxon>Aduncisulcus</taxon>
    </lineage>
</organism>
<sequence>MLFGKTLKSSPTANRLFQDLDPRLTAMTYKTYVDELSDSLTKLHDTCRERQHAIQRKQFEKFDTGAAFKMDDFVWIKNQSAGRGLQPMLLGPFQIAEVVSRYKYKVKDLLNKETFSVPHSNMFHVLGSHTLDDLKDCRSADTVAWPITLISDHRFVGKKLEVLAHYMDDSEQWLTLKDVLELIPFEIYLLQHPEIFSAVIQSGERPSKKRGRKKK</sequence>
<dbReference type="Proteomes" id="UP001057375">
    <property type="component" value="Unassembled WGS sequence"/>
</dbReference>
<accession>A0ABQ5KD59</accession>
<reference evidence="1" key="1">
    <citation type="submission" date="2022-03" db="EMBL/GenBank/DDBJ databases">
        <title>Draft genome sequence of Aduncisulcus paluster, a free-living microaerophilic Fornicata.</title>
        <authorList>
            <person name="Yuyama I."/>
            <person name="Kume K."/>
            <person name="Tamura T."/>
            <person name="Inagaki Y."/>
            <person name="Hashimoto T."/>
        </authorList>
    </citation>
    <scope>NUCLEOTIDE SEQUENCE</scope>
    <source>
        <strain evidence="1">NY0171</strain>
    </source>
</reference>
<protein>
    <submittedName>
        <fullName evidence="1">Uncharacterized protein</fullName>
    </submittedName>
</protein>
<feature type="non-terminal residue" evidence="1">
    <location>
        <position position="1"/>
    </location>
</feature>
<keyword evidence="2" id="KW-1185">Reference proteome</keyword>
<evidence type="ECO:0000313" key="2">
    <source>
        <dbReference type="Proteomes" id="UP001057375"/>
    </source>
</evidence>
<evidence type="ECO:0000313" key="1">
    <source>
        <dbReference type="EMBL" id="GKT29135.1"/>
    </source>
</evidence>
<proteinExistence type="predicted"/>